<dbReference type="Proteomes" id="UP001158576">
    <property type="component" value="Chromosome 1"/>
</dbReference>
<evidence type="ECO:0000313" key="2">
    <source>
        <dbReference type="Proteomes" id="UP001158576"/>
    </source>
</evidence>
<organism evidence="1 2">
    <name type="scientific">Oikopleura dioica</name>
    <name type="common">Tunicate</name>
    <dbReference type="NCBI Taxonomy" id="34765"/>
    <lineage>
        <taxon>Eukaryota</taxon>
        <taxon>Metazoa</taxon>
        <taxon>Chordata</taxon>
        <taxon>Tunicata</taxon>
        <taxon>Appendicularia</taxon>
        <taxon>Copelata</taxon>
        <taxon>Oikopleuridae</taxon>
        <taxon>Oikopleura</taxon>
    </lineage>
</organism>
<protein>
    <submittedName>
        <fullName evidence="1">Oidioi.mRNA.OKI2018_I69.chr1.g1052.t1.cds</fullName>
    </submittedName>
</protein>
<name>A0ABN7SVZ2_OIKDI</name>
<proteinExistence type="predicted"/>
<gene>
    <name evidence="1" type="ORF">OKIOD_LOCUS9817</name>
</gene>
<sequence length="93" mass="10309">METKKSESEGGREAICLDKFGKGKLTRSCHVCLGPRRVAAPAELVGKKHDLTGLSDTNNKQNNMPKASFRKCNRLRPHVEITEEMIKGSIKNS</sequence>
<reference evidence="1 2" key="1">
    <citation type="submission" date="2021-04" db="EMBL/GenBank/DDBJ databases">
        <authorList>
            <person name="Bliznina A."/>
        </authorList>
    </citation>
    <scope>NUCLEOTIDE SEQUENCE [LARGE SCALE GENOMIC DNA]</scope>
</reference>
<dbReference type="EMBL" id="OU015566">
    <property type="protein sequence ID" value="CAG5104018.1"/>
    <property type="molecule type" value="Genomic_DNA"/>
</dbReference>
<accession>A0ABN7SVZ2</accession>
<evidence type="ECO:0000313" key="1">
    <source>
        <dbReference type="EMBL" id="CAG5104018.1"/>
    </source>
</evidence>
<keyword evidence="2" id="KW-1185">Reference proteome</keyword>